<keyword evidence="2" id="KW-0472">Membrane</keyword>
<keyword evidence="4" id="KW-1185">Reference proteome</keyword>
<dbReference type="OrthoDB" id="4775599at2759"/>
<keyword evidence="2" id="KW-0812">Transmembrane</keyword>
<reference evidence="3" key="1">
    <citation type="journal article" date="2020" name="Stud. Mycol.">
        <title>101 Dothideomycetes genomes: a test case for predicting lifestyles and emergence of pathogens.</title>
        <authorList>
            <person name="Haridas S."/>
            <person name="Albert R."/>
            <person name="Binder M."/>
            <person name="Bloem J."/>
            <person name="Labutti K."/>
            <person name="Salamov A."/>
            <person name="Andreopoulos B."/>
            <person name="Baker S."/>
            <person name="Barry K."/>
            <person name="Bills G."/>
            <person name="Bluhm B."/>
            <person name="Cannon C."/>
            <person name="Castanera R."/>
            <person name="Culley D."/>
            <person name="Daum C."/>
            <person name="Ezra D."/>
            <person name="Gonzalez J."/>
            <person name="Henrissat B."/>
            <person name="Kuo A."/>
            <person name="Liang C."/>
            <person name="Lipzen A."/>
            <person name="Lutzoni F."/>
            <person name="Magnuson J."/>
            <person name="Mondo S."/>
            <person name="Nolan M."/>
            <person name="Ohm R."/>
            <person name="Pangilinan J."/>
            <person name="Park H.-J."/>
            <person name="Ramirez L."/>
            <person name="Alfaro M."/>
            <person name="Sun H."/>
            <person name="Tritt A."/>
            <person name="Yoshinaga Y."/>
            <person name="Zwiers L.-H."/>
            <person name="Turgeon B."/>
            <person name="Goodwin S."/>
            <person name="Spatafora J."/>
            <person name="Crous P."/>
            <person name="Grigoriev I."/>
        </authorList>
    </citation>
    <scope>NUCLEOTIDE SEQUENCE</scope>
    <source>
        <strain evidence="3">CBS 115976</strain>
    </source>
</reference>
<organism evidence="3 4">
    <name type="scientific">Microthyrium microscopicum</name>
    <dbReference type="NCBI Taxonomy" id="703497"/>
    <lineage>
        <taxon>Eukaryota</taxon>
        <taxon>Fungi</taxon>
        <taxon>Dikarya</taxon>
        <taxon>Ascomycota</taxon>
        <taxon>Pezizomycotina</taxon>
        <taxon>Dothideomycetes</taxon>
        <taxon>Dothideomycetes incertae sedis</taxon>
        <taxon>Microthyriales</taxon>
        <taxon>Microthyriaceae</taxon>
        <taxon>Microthyrium</taxon>
    </lineage>
</organism>
<dbReference type="Proteomes" id="UP000799302">
    <property type="component" value="Unassembled WGS sequence"/>
</dbReference>
<name>A0A6A6UTG2_9PEZI</name>
<feature type="compositionally biased region" description="Polar residues" evidence="1">
    <location>
        <begin position="242"/>
        <end position="266"/>
    </location>
</feature>
<gene>
    <name evidence="3" type="ORF">BT63DRAFT_419643</name>
</gene>
<feature type="transmembrane region" description="Helical" evidence="2">
    <location>
        <begin position="71"/>
        <end position="93"/>
    </location>
</feature>
<dbReference type="EMBL" id="MU004230">
    <property type="protein sequence ID" value="KAF2674348.1"/>
    <property type="molecule type" value="Genomic_DNA"/>
</dbReference>
<evidence type="ECO:0000256" key="2">
    <source>
        <dbReference type="SAM" id="Phobius"/>
    </source>
</evidence>
<proteinExistence type="predicted"/>
<feature type="compositionally biased region" description="Polar residues" evidence="1">
    <location>
        <begin position="181"/>
        <end position="192"/>
    </location>
</feature>
<feature type="compositionally biased region" description="Low complexity" evidence="1">
    <location>
        <begin position="214"/>
        <end position="241"/>
    </location>
</feature>
<dbReference type="AlphaFoldDB" id="A0A6A6UTG2"/>
<accession>A0A6A6UTG2</accession>
<sequence>MAMPSSLLSTMLSGTQTSTLAPSSTMSIANLTSATPSLLLSPVITSLPDLNDGDDGGDGTENKSDQQQGIIYQYFFLILILLVIAILVLLFVLRRRNQRRKSLQASLGRHALARDLESWQPGQQTGRSAAPPSTARRWVQRYNNRFGTRLGRTSEEDEGLNEYGEAPPPYKAQEAALESRPPTNTTMTSTLNEPAVPLRTLSRNVADRLPGYQETTTPPLSETPPTMREESGQPSQSESGQTNSAQSGSTQPALSSVTMSQQPRPA</sequence>
<evidence type="ECO:0000256" key="1">
    <source>
        <dbReference type="SAM" id="MobiDB-lite"/>
    </source>
</evidence>
<protein>
    <submittedName>
        <fullName evidence="3">Uncharacterized protein</fullName>
    </submittedName>
</protein>
<keyword evidence="2" id="KW-1133">Transmembrane helix</keyword>
<evidence type="ECO:0000313" key="4">
    <source>
        <dbReference type="Proteomes" id="UP000799302"/>
    </source>
</evidence>
<feature type="region of interest" description="Disordered" evidence="1">
    <location>
        <begin position="118"/>
        <end position="266"/>
    </location>
</feature>
<evidence type="ECO:0000313" key="3">
    <source>
        <dbReference type="EMBL" id="KAF2674348.1"/>
    </source>
</evidence>